<accession>A0A8S1QPS2</accession>
<proteinExistence type="predicted"/>
<keyword evidence="2" id="KW-1185">Reference proteome</keyword>
<gene>
    <name evidence="1" type="ORF">PPRIM_AZ9-3.1.T1960002</name>
</gene>
<dbReference type="Proteomes" id="UP000688137">
    <property type="component" value="Unassembled WGS sequence"/>
</dbReference>
<organism evidence="1 2">
    <name type="scientific">Paramecium primaurelia</name>
    <dbReference type="NCBI Taxonomy" id="5886"/>
    <lineage>
        <taxon>Eukaryota</taxon>
        <taxon>Sar</taxon>
        <taxon>Alveolata</taxon>
        <taxon>Ciliophora</taxon>
        <taxon>Intramacronucleata</taxon>
        <taxon>Oligohymenophorea</taxon>
        <taxon>Peniculida</taxon>
        <taxon>Parameciidae</taxon>
        <taxon>Paramecium</taxon>
    </lineage>
</organism>
<evidence type="ECO:0000313" key="2">
    <source>
        <dbReference type="Proteomes" id="UP000688137"/>
    </source>
</evidence>
<name>A0A8S1QPS2_PARPR</name>
<reference evidence="1" key="1">
    <citation type="submission" date="2021-01" db="EMBL/GenBank/DDBJ databases">
        <authorList>
            <consortium name="Genoscope - CEA"/>
            <person name="William W."/>
        </authorList>
    </citation>
    <scope>NUCLEOTIDE SEQUENCE</scope>
</reference>
<dbReference type="AlphaFoldDB" id="A0A8S1QPS2"/>
<dbReference type="EMBL" id="CAJJDM010000205">
    <property type="protein sequence ID" value="CAD8117341.1"/>
    <property type="molecule type" value="Genomic_DNA"/>
</dbReference>
<evidence type="ECO:0000313" key="1">
    <source>
        <dbReference type="EMBL" id="CAD8117341.1"/>
    </source>
</evidence>
<comment type="caution">
    <text evidence="1">The sequence shown here is derived from an EMBL/GenBank/DDBJ whole genome shotgun (WGS) entry which is preliminary data.</text>
</comment>
<protein>
    <submittedName>
        <fullName evidence="1">Uncharacterized protein</fullName>
    </submittedName>
</protein>
<sequence length="124" mass="14763">MVEVVNISGQKSQIIPKGEIIILENYQEFYLNSRTKDPQGLLLDQKKHQPALCYFRQKNYQNWIVMSKKREPDQPDGLDGQDLQTRQRKVQFTYKREINDLNRQNDQQIEKQVRQLKEVLTAQS</sequence>